<dbReference type="Proteomes" id="UP000016933">
    <property type="component" value="Unassembled WGS sequence"/>
</dbReference>
<reference evidence="1 2" key="2">
    <citation type="journal article" date="2012" name="PLoS Pathog.">
        <title>Diverse lifestyles and strategies of plant pathogenesis encoded in the genomes of eighteen Dothideomycetes fungi.</title>
        <authorList>
            <person name="Ohm R.A."/>
            <person name="Feau N."/>
            <person name="Henrissat B."/>
            <person name="Schoch C.L."/>
            <person name="Horwitz B.A."/>
            <person name="Barry K.W."/>
            <person name="Condon B.J."/>
            <person name="Copeland A.C."/>
            <person name="Dhillon B."/>
            <person name="Glaser F."/>
            <person name="Hesse C.N."/>
            <person name="Kosti I."/>
            <person name="LaButti K."/>
            <person name="Lindquist E.A."/>
            <person name="Lucas S."/>
            <person name="Salamov A.A."/>
            <person name="Bradshaw R.E."/>
            <person name="Ciuffetti L."/>
            <person name="Hamelin R.C."/>
            <person name="Kema G.H.J."/>
            <person name="Lawrence C."/>
            <person name="Scott J.A."/>
            <person name="Spatafora J.W."/>
            <person name="Turgeon B.G."/>
            <person name="de Wit P.J.G.M."/>
            <person name="Zhong S."/>
            <person name="Goodwin S.B."/>
            <person name="Grigoriev I.V."/>
        </authorList>
    </citation>
    <scope>NUCLEOTIDE SEQUENCE [LARGE SCALE GENOMIC DNA]</scope>
    <source>
        <strain evidence="2">NZE10 / CBS 128990</strain>
    </source>
</reference>
<gene>
    <name evidence="1" type="ORF">DOTSEDRAFT_36727</name>
</gene>
<name>N1PIE8_DOTSN</name>
<dbReference type="AlphaFoldDB" id="N1PIE8"/>
<keyword evidence="2" id="KW-1185">Reference proteome</keyword>
<proteinExistence type="predicted"/>
<dbReference type="HOGENOM" id="CLU_1917029_0_0_1"/>
<sequence length="132" mass="14679">MSNSNINTHPYTGSLPGDIVDKFDDRVMRLEYLLEMTKGTGDTEHDIGAKQLVFDLHETKKSKTTTGNAAQSLIERAILFKSDSARYAHEAVLGKIRDTKSALAIASRLCTGDFDWKLIEGKMTMRPCAENL</sequence>
<evidence type="ECO:0000313" key="1">
    <source>
        <dbReference type="EMBL" id="EME41310.1"/>
    </source>
</evidence>
<protein>
    <submittedName>
        <fullName evidence="1">Uncharacterized protein</fullName>
    </submittedName>
</protein>
<reference evidence="2" key="1">
    <citation type="journal article" date="2012" name="PLoS Genet.">
        <title>The genomes of the fungal plant pathogens Cladosporium fulvum and Dothistroma septosporum reveal adaptation to different hosts and lifestyles but also signatures of common ancestry.</title>
        <authorList>
            <person name="de Wit P.J.G.M."/>
            <person name="van der Burgt A."/>
            <person name="Oekmen B."/>
            <person name="Stergiopoulos I."/>
            <person name="Abd-Elsalam K.A."/>
            <person name="Aerts A.L."/>
            <person name="Bahkali A.H."/>
            <person name="Beenen H.G."/>
            <person name="Chettri P."/>
            <person name="Cox M.P."/>
            <person name="Datema E."/>
            <person name="de Vries R.P."/>
            <person name="Dhillon B."/>
            <person name="Ganley A.R."/>
            <person name="Griffiths S.A."/>
            <person name="Guo Y."/>
            <person name="Hamelin R.C."/>
            <person name="Henrissat B."/>
            <person name="Kabir M.S."/>
            <person name="Jashni M.K."/>
            <person name="Kema G."/>
            <person name="Klaubauf S."/>
            <person name="Lapidus A."/>
            <person name="Levasseur A."/>
            <person name="Lindquist E."/>
            <person name="Mehrabi R."/>
            <person name="Ohm R.A."/>
            <person name="Owen T.J."/>
            <person name="Salamov A."/>
            <person name="Schwelm A."/>
            <person name="Schijlen E."/>
            <person name="Sun H."/>
            <person name="van den Burg H.A."/>
            <person name="van Ham R.C.H.J."/>
            <person name="Zhang S."/>
            <person name="Goodwin S.B."/>
            <person name="Grigoriev I.V."/>
            <person name="Collemare J."/>
            <person name="Bradshaw R.E."/>
        </authorList>
    </citation>
    <scope>NUCLEOTIDE SEQUENCE [LARGE SCALE GENOMIC DNA]</scope>
    <source>
        <strain evidence="2">NZE10 / CBS 128990</strain>
    </source>
</reference>
<dbReference type="OrthoDB" id="2730545at2759"/>
<evidence type="ECO:0000313" key="2">
    <source>
        <dbReference type="Proteomes" id="UP000016933"/>
    </source>
</evidence>
<dbReference type="EMBL" id="KB446542">
    <property type="protein sequence ID" value="EME41310.1"/>
    <property type="molecule type" value="Genomic_DNA"/>
</dbReference>
<organism evidence="1 2">
    <name type="scientific">Dothistroma septosporum (strain NZE10 / CBS 128990)</name>
    <name type="common">Red band needle blight fungus</name>
    <name type="synonym">Mycosphaerella pini</name>
    <dbReference type="NCBI Taxonomy" id="675120"/>
    <lineage>
        <taxon>Eukaryota</taxon>
        <taxon>Fungi</taxon>
        <taxon>Dikarya</taxon>
        <taxon>Ascomycota</taxon>
        <taxon>Pezizomycotina</taxon>
        <taxon>Dothideomycetes</taxon>
        <taxon>Dothideomycetidae</taxon>
        <taxon>Mycosphaerellales</taxon>
        <taxon>Mycosphaerellaceae</taxon>
        <taxon>Dothistroma</taxon>
    </lineage>
</organism>
<accession>N1PIE8</accession>